<accession>A0A7K7LHC0</accession>
<name>A0A7K7LHC0_9AVES</name>
<feature type="region of interest" description="Disordered" evidence="1">
    <location>
        <begin position="65"/>
        <end position="96"/>
    </location>
</feature>
<sequence length="96" mass="9760">CPPPLSPNFCVPPPDAAAEPGPAEEETPRLRDTSQFVVAELAALEREQGRVDARARSLERELRALMDSGTGGTGGTGTPGGVGTASGRGFGLGTRG</sequence>
<feature type="compositionally biased region" description="Pro residues" evidence="1">
    <location>
        <begin position="1"/>
        <end position="15"/>
    </location>
</feature>
<dbReference type="Proteomes" id="UP000525565">
    <property type="component" value="Unassembled WGS sequence"/>
</dbReference>
<dbReference type="AlphaFoldDB" id="A0A7K7LHC0"/>
<keyword evidence="3" id="KW-1185">Reference proteome</keyword>
<evidence type="ECO:0000313" key="2">
    <source>
        <dbReference type="EMBL" id="NWZ30155.1"/>
    </source>
</evidence>
<evidence type="ECO:0000313" key="3">
    <source>
        <dbReference type="Proteomes" id="UP000525565"/>
    </source>
</evidence>
<organism evidence="2 3">
    <name type="scientific">Asarcornis scutulata</name>
    <dbReference type="NCBI Taxonomy" id="75869"/>
    <lineage>
        <taxon>Eukaryota</taxon>
        <taxon>Metazoa</taxon>
        <taxon>Chordata</taxon>
        <taxon>Craniata</taxon>
        <taxon>Vertebrata</taxon>
        <taxon>Euteleostomi</taxon>
        <taxon>Archelosauria</taxon>
        <taxon>Archosauria</taxon>
        <taxon>Dinosauria</taxon>
        <taxon>Saurischia</taxon>
        <taxon>Theropoda</taxon>
        <taxon>Coelurosauria</taxon>
        <taxon>Aves</taxon>
        <taxon>Neognathae</taxon>
        <taxon>Galloanserae</taxon>
        <taxon>Anseriformes</taxon>
        <taxon>Anatidae</taxon>
        <taxon>Anatinae</taxon>
        <taxon>Asarcornis</taxon>
    </lineage>
</organism>
<reference evidence="2 3" key="1">
    <citation type="submission" date="2019-09" db="EMBL/GenBank/DDBJ databases">
        <title>Bird 10,000 Genomes (B10K) Project - Family phase.</title>
        <authorList>
            <person name="Zhang G."/>
        </authorList>
    </citation>
    <scope>NUCLEOTIDE SEQUENCE [LARGE SCALE GENOMIC DNA]</scope>
    <source>
        <strain evidence="2">OUT-0051</strain>
        <tissue evidence="2">Kidney</tissue>
    </source>
</reference>
<dbReference type="EMBL" id="VZSO01007703">
    <property type="protein sequence ID" value="NWZ30155.1"/>
    <property type="molecule type" value="Genomic_DNA"/>
</dbReference>
<feature type="compositionally biased region" description="Gly residues" evidence="1">
    <location>
        <begin position="69"/>
        <end position="96"/>
    </location>
</feature>
<feature type="region of interest" description="Disordered" evidence="1">
    <location>
        <begin position="1"/>
        <end position="30"/>
    </location>
</feature>
<comment type="caution">
    <text evidence="2">The sequence shown here is derived from an EMBL/GenBank/DDBJ whole genome shotgun (WGS) entry which is preliminary data.</text>
</comment>
<feature type="non-terminal residue" evidence="2">
    <location>
        <position position="96"/>
    </location>
</feature>
<feature type="non-terminal residue" evidence="2">
    <location>
        <position position="1"/>
    </location>
</feature>
<evidence type="ECO:0000256" key="1">
    <source>
        <dbReference type="SAM" id="MobiDB-lite"/>
    </source>
</evidence>
<proteinExistence type="predicted"/>
<protein>
    <submittedName>
        <fullName evidence="2">EH1L1 protein</fullName>
    </submittedName>
</protein>
<gene>
    <name evidence="2" type="primary">Ehbp1l1</name>
    <name evidence="2" type="ORF">ASASCU_R16127</name>
</gene>